<dbReference type="Pfam" id="PF00072">
    <property type="entry name" value="Response_reg"/>
    <property type="match status" value="1"/>
</dbReference>
<dbReference type="SMART" id="SM00448">
    <property type="entry name" value="REC"/>
    <property type="match status" value="1"/>
</dbReference>
<accession>A0A3E1NJR0</accession>
<dbReference type="InterPro" id="IPR011006">
    <property type="entry name" value="CheY-like_superfamily"/>
</dbReference>
<dbReference type="AlphaFoldDB" id="A0A3E1NJR0"/>
<evidence type="ECO:0000259" key="2">
    <source>
        <dbReference type="PROSITE" id="PS50110"/>
    </source>
</evidence>
<keyword evidence="1" id="KW-0597">Phosphoprotein</keyword>
<evidence type="ECO:0000313" key="4">
    <source>
        <dbReference type="Proteomes" id="UP000261284"/>
    </source>
</evidence>
<sequence>MIMKKQELACIIDDDLIYLYNMQKLLALHSINNVLVFHNGEEAMQYFTETGFATACMPDIILLDINMPVMNGWEFLDAFKEARPLIQKDITIYMVSSSVDKDDMKRAKSYEEVADYFVKPVTLANLEKILSVLS</sequence>
<dbReference type="SUPFAM" id="SSF52172">
    <property type="entry name" value="CheY-like"/>
    <property type="match status" value="1"/>
</dbReference>
<dbReference type="InterPro" id="IPR001789">
    <property type="entry name" value="Sig_transdc_resp-reg_receiver"/>
</dbReference>
<keyword evidence="4" id="KW-1185">Reference proteome</keyword>
<dbReference type="Gene3D" id="3.40.50.2300">
    <property type="match status" value="1"/>
</dbReference>
<evidence type="ECO:0000256" key="1">
    <source>
        <dbReference type="PROSITE-ProRule" id="PRU00169"/>
    </source>
</evidence>
<dbReference type="GO" id="GO:0000160">
    <property type="term" value="P:phosphorelay signal transduction system"/>
    <property type="evidence" value="ECO:0007669"/>
    <property type="project" value="InterPro"/>
</dbReference>
<dbReference type="PROSITE" id="PS50110">
    <property type="entry name" value="RESPONSE_REGULATORY"/>
    <property type="match status" value="1"/>
</dbReference>
<dbReference type="PANTHER" id="PTHR44520:SF2">
    <property type="entry name" value="RESPONSE REGULATOR RCP1"/>
    <property type="match status" value="1"/>
</dbReference>
<dbReference type="PANTHER" id="PTHR44520">
    <property type="entry name" value="RESPONSE REGULATOR RCP1-RELATED"/>
    <property type="match status" value="1"/>
</dbReference>
<gene>
    <name evidence="3" type="ORF">DXN05_11655</name>
</gene>
<name>A0A3E1NJR0_9BACT</name>
<dbReference type="Proteomes" id="UP000261284">
    <property type="component" value="Unassembled WGS sequence"/>
</dbReference>
<feature type="domain" description="Response regulatory" evidence="2">
    <location>
        <begin position="8"/>
        <end position="134"/>
    </location>
</feature>
<protein>
    <submittedName>
        <fullName evidence="3">Response regulator</fullName>
    </submittedName>
</protein>
<feature type="modified residue" description="4-aspartylphosphate" evidence="1">
    <location>
        <position position="64"/>
    </location>
</feature>
<dbReference type="EMBL" id="QTJU01000003">
    <property type="protein sequence ID" value="RFM28170.1"/>
    <property type="molecule type" value="Genomic_DNA"/>
</dbReference>
<evidence type="ECO:0000313" key="3">
    <source>
        <dbReference type="EMBL" id="RFM28170.1"/>
    </source>
</evidence>
<organism evidence="3 4">
    <name type="scientific">Deminuibacter soli</name>
    <dbReference type="NCBI Taxonomy" id="2291815"/>
    <lineage>
        <taxon>Bacteria</taxon>
        <taxon>Pseudomonadati</taxon>
        <taxon>Bacteroidota</taxon>
        <taxon>Chitinophagia</taxon>
        <taxon>Chitinophagales</taxon>
        <taxon>Chitinophagaceae</taxon>
        <taxon>Deminuibacter</taxon>
    </lineage>
</organism>
<proteinExistence type="predicted"/>
<reference evidence="3 4" key="1">
    <citation type="submission" date="2018-08" db="EMBL/GenBank/DDBJ databases">
        <title>Chitinophagaceae sp. K23C18032701, a novel bacterium isolated from forest soil.</title>
        <authorList>
            <person name="Wang C."/>
        </authorList>
    </citation>
    <scope>NUCLEOTIDE SEQUENCE [LARGE SCALE GENOMIC DNA]</scope>
    <source>
        <strain evidence="3 4">K23C18032701</strain>
    </source>
</reference>
<comment type="caution">
    <text evidence="3">The sequence shown here is derived from an EMBL/GenBank/DDBJ whole genome shotgun (WGS) entry which is preliminary data.</text>
</comment>
<dbReference type="InterPro" id="IPR052893">
    <property type="entry name" value="TCS_response_regulator"/>
</dbReference>